<evidence type="ECO:0000313" key="2">
    <source>
        <dbReference type="Proteomes" id="UP000886998"/>
    </source>
</evidence>
<protein>
    <submittedName>
        <fullName evidence="1">Uncharacterized protein</fullName>
    </submittedName>
</protein>
<accession>A0A8X6M5Q3</accession>
<name>A0A8X6M5Q3_9ARAC</name>
<gene>
    <name evidence="1" type="ORF">TNIN_483611</name>
</gene>
<dbReference type="AlphaFoldDB" id="A0A8X6M5Q3"/>
<sequence>MHSSPGDLAVWSVDFVLDFDGWIIRSSAPAAGDPGVWTSVWIFELAEDGHLLLFICLSGPLFFFLCGPSDRDEGFLLLHPPA</sequence>
<reference evidence="1" key="1">
    <citation type="submission" date="2020-08" db="EMBL/GenBank/DDBJ databases">
        <title>Multicomponent nature underlies the extraordinary mechanical properties of spider dragline silk.</title>
        <authorList>
            <person name="Kono N."/>
            <person name="Nakamura H."/>
            <person name="Mori M."/>
            <person name="Yoshida Y."/>
            <person name="Ohtoshi R."/>
            <person name="Malay A.D."/>
            <person name="Moran D.A.P."/>
            <person name="Tomita M."/>
            <person name="Numata K."/>
            <person name="Arakawa K."/>
        </authorList>
    </citation>
    <scope>NUCLEOTIDE SEQUENCE</scope>
</reference>
<dbReference type="Proteomes" id="UP000886998">
    <property type="component" value="Unassembled WGS sequence"/>
</dbReference>
<organism evidence="1 2">
    <name type="scientific">Trichonephila inaurata madagascariensis</name>
    <dbReference type="NCBI Taxonomy" id="2747483"/>
    <lineage>
        <taxon>Eukaryota</taxon>
        <taxon>Metazoa</taxon>
        <taxon>Ecdysozoa</taxon>
        <taxon>Arthropoda</taxon>
        <taxon>Chelicerata</taxon>
        <taxon>Arachnida</taxon>
        <taxon>Araneae</taxon>
        <taxon>Araneomorphae</taxon>
        <taxon>Entelegynae</taxon>
        <taxon>Araneoidea</taxon>
        <taxon>Nephilidae</taxon>
        <taxon>Trichonephila</taxon>
        <taxon>Trichonephila inaurata</taxon>
    </lineage>
</organism>
<proteinExistence type="predicted"/>
<keyword evidence="2" id="KW-1185">Reference proteome</keyword>
<dbReference type="EMBL" id="BMAV01024077">
    <property type="protein sequence ID" value="GFS29932.1"/>
    <property type="molecule type" value="Genomic_DNA"/>
</dbReference>
<comment type="caution">
    <text evidence="1">The sequence shown here is derived from an EMBL/GenBank/DDBJ whole genome shotgun (WGS) entry which is preliminary data.</text>
</comment>
<evidence type="ECO:0000313" key="1">
    <source>
        <dbReference type="EMBL" id="GFS29932.1"/>
    </source>
</evidence>